<protein>
    <recommendedName>
        <fullName evidence="3">DUF4367 domain-containing protein</fullName>
    </recommendedName>
</protein>
<dbReference type="EMBL" id="SOCP01000015">
    <property type="protein sequence ID" value="TDV43621.1"/>
    <property type="molecule type" value="Genomic_DNA"/>
</dbReference>
<evidence type="ECO:0000313" key="2">
    <source>
        <dbReference type="Proteomes" id="UP000294927"/>
    </source>
</evidence>
<evidence type="ECO:0000313" key="1">
    <source>
        <dbReference type="EMBL" id="TDV43621.1"/>
    </source>
</evidence>
<sequence length="242" mass="26126">MNDDQLETALRALGARLDVPDPPDLTDAVLARLDDEPRWQPATVHRIAAAVLAAVVALATAMTLSPTVRAAVYDFFRIGGVEFYVNEPAPTSPPPWADPLLPGEHDVSLAQARRDAEFPLRLPATLGPPTLVRVVDDARVVSMAFGAHGEVRVDQFDGGLATMFGKFTRAEDIVHVTVSGDPAVWVNRPHPVLYTGRDGVMRQASARVAGSTLIWEHDGITYRVEGDLTAPQAIEVAESLRP</sequence>
<comment type="caution">
    <text evidence="1">The sequence shown here is derived from an EMBL/GenBank/DDBJ whole genome shotgun (WGS) entry which is preliminary data.</text>
</comment>
<organism evidence="1 2">
    <name type="scientific">Actinophytocola oryzae</name>
    <dbReference type="NCBI Taxonomy" id="502181"/>
    <lineage>
        <taxon>Bacteria</taxon>
        <taxon>Bacillati</taxon>
        <taxon>Actinomycetota</taxon>
        <taxon>Actinomycetes</taxon>
        <taxon>Pseudonocardiales</taxon>
        <taxon>Pseudonocardiaceae</taxon>
    </lineage>
</organism>
<dbReference type="RefSeq" id="WP_133906844.1">
    <property type="nucleotide sequence ID" value="NZ_SOCP01000015.1"/>
</dbReference>
<name>A0A4V3FRI1_9PSEU</name>
<dbReference type="Proteomes" id="UP000294927">
    <property type="component" value="Unassembled WGS sequence"/>
</dbReference>
<dbReference type="AlphaFoldDB" id="A0A4V3FRI1"/>
<accession>A0A4V3FRI1</accession>
<evidence type="ECO:0008006" key="3">
    <source>
        <dbReference type="Google" id="ProtNLM"/>
    </source>
</evidence>
<gene>
    <name evidence="1" type="ORF">CLV71_11583</name>
</gene>
<proteinExistence type="predicted"/>
<reference evidence="1 2" key="1">
    <citation type="submission" date="2019-03" db="EMBL/GenBank/DDBJ databases">
        <title>Genomic Encyclopedia of Archaeal and Bacterial Type Strains, Phase II (KMG-II): from individual species to whole genera.</title>
        <authorList>
            <person name="Goeker M."/>
        </authorList>
    </citation>
    <scope>NUCLEOTIDE SEQUENCE [LARGE SCALE GENOMIC DNA]</scope>
    <source>
        <strain evidence="1 2">DSM 45499</strain>
    </source>
</reference>
<dbReference type="OrthoDB" id="4328209at2"/>
<keyword evidence="2" id="KW-1185">Reference proteome</keyword>